<name>A0AC35TV07_9BILA</name>
<organism evidence="1 2">
    <name type="scientific">Rhabditophanes sp. KR3021</name>
    <dbReference type="NCBI Taxonomy" id="114890"/>
    <lineage>
        <taxon>Eukaryota</taxon>
        <taxon>Metazoa</taxon>
        <taxon>Ecdysozoa</taxon>
        <taxon>Nematoda</taxon>
        <taxon>Chromadorea</taxon>
        <taxon>Rhabditida</taxon>
        <taxon>Tylenchina</taxon>
        <taxon>Panagrolaimomorpha</taxon>
        <taxon>Strongyloidoidea</taxon>
        <taxon>Alloionematidae</taxon>
        <taxon>Rhabditophanes</taxon>
    </lineage>
</organism>
<proteinExistence type="predicted"/>
<sequence length="459" mass="53658">MLLRDKNPTKLAECTEYFAKIQAAYEVLSDDHERAFYDRHRESILRGQESGSERESEINLYSFMSTSIYKGYGDDSKSFYSVYAKLFDDIAGEDYSSIENVAEWNYPKFGNSTSDYDTIVAPFYDFWLVFSTKKSYAWLDQYDIMQADNRAIARQIEKENKKYRDAGKRTRNEHVRELALFVRRRDKRFDARRIELETRRKEQELKAKLKQKEQIKANLEAAAKYKENTIVDEMYKVQLDKLEEIVDNEHDCGKSVDEYEDEELYCVVCEKEFKSPKALENHKNSKKHRQILEELKKHMKDEDKELFKDVVHIKNNPHPEENFEEGHEEIVSDDGSLERLASIDETVKGKSKKDKKKEKKKLVLVASSDVEDDDLLSGFVGDKLSVPTKSEEKLPEVKKRRRRKDVAPAKVEEPSNICAICQESFESKTQLFKHVREEGHAGPKTANITSKSKKNKNDF</sequence>
<evidence type="ECO:0000313" key="1">
    <source>
        <dbReference type="Proteomes" id="UP000095286"/>
    </source>
</evidence>
<dbReference type="Proteomes" id="UP000095286">
    <property type="component" value="Unplaced"/>
</dbReference>
<accession>A0AC35TV07</accession>
<dbReference type="WBParaSite" id="RSKR_0000439000.1">
    <property type="protein sequence ID" value="RSKR_0000439000.1"/>
    <property type="gene ID" value="RSKR_0000439000"/>
</dbReference>
<protein>
    <submittedName>
        <fullName evidence="2">C2H2-type domain-containing protein</fullName>
    </submittedName>
</protein>
<evidence type="ECO:0000313" key="2">
    <source>
        <dbReference type="WBParaSite" id="RSKR_0000439000.1"/>
    </source>
</evidence>
<reference evidence="2" key="1">
    <citation type="submission" date="2016-11" db="UniProtKB">
        <authorList>
            <consortium name="WormBaseParasite"/>
        </authorList>
    </citation>
    <scope>IDENTIFICATION</scope>
    <source>
        <strain evidence="2">KR3021</strain>
    </source>
</reference>